<comment type="caution">
    <text evidence="3">The sequence shown here is derived from an EMBL/GenBank/DDBJ whole genome shotgun (WGS) entry which is preliminary data.</text>
</comment>
<evidence type="ECO:0000313" key="3">
    <source>
        <dbReference type="EMBL" id="GET33752.1"/>
    </source>
</evidence>
<dbReference type="RefSeq" id="WP_025864295.1">
    <property type="nucleotide sequence ID" value="NZ_BLAX01000001.1"/>
</dbReference>
<dbReference type="InterPro" id="IPR011335">
    <property type="entry name" value="Restrct_endonuc-II-like"/>
</dbReference>
<dbReference type="Pfam" id="PF13173">
    <property type="entry name" value="AAA_14"/>
    <property type="match status" value="1"/>
</dbReference>
<dbReference type="InterPro" id="IPR027417">
    <property type="entry name" value="P-loop_NTPase"/>
</dbReference>
<sequence length="384" mass="44005">MIHREAEKELIKLAEQFKAVAVTGPRQSGKTTLVRKVFSQKPYVNLENPDIRRFAVEDPRGFLSNYPHGAILDEAQRAPELFSYLQQILDEHDDKGLFILTGSNNFLLQDNISQSLAGRVAYLFLLPLSLAEISTQGKQDNNQSLFKGGYPALYNESVEPAKFYANYIRTYIERDVRLLKNITDLFAFERFLRLCAGRTGQLLNMSSLATEVGVDVKTIGSWIGILETSFIVFRLQPYHKNFNKRIVKMPKLYFYDTGLALALLGVENSSQLALHPFRGNLFENLVIVDFLKRRYNNGQTNNLFFWRDNTGNEIDLLIEINNRRVPVEIKSGQTITNDFFKGIRYWNKLTKTEGGILIYGGDTRQKRSNDITIVPITEMHSIEM</sequence>
<dbReference type="InterPro" id="IPR041682">
    <property type="entry name" value="AAA_14"/>
</dbReference>
<evidence type="ECO:0000313" key="4">
    <source>
        <dbReference type="Proteomes" id="UP000391834"/>
    </source>
</evidence>
<dbReference type="SUPFAM" id="SSF52540">
    <property type="entry name" value="P-loop containing nucleoside triphosphate hydrolases"/>
    <property type="match status" value="1"/>
</dbReference>
<reference evidence="3 4" key="1">
    <citation type="submission" date="2019-10" db="EMBL/GenBank/DDBJ databases">
        <title>Prolixibacter strains distinguished by the presence of nitrate reductase genes were adept at nitrate-dependent anaerobic corrosion of metallic iron and carbon steel.</title>
        <authorList>
            <person name="Iino T."/>
            <person name="Shono N."/>
            <person name="Ito K."/>
            <person name="Nakamura R."/>
            <person name="Sueoka K."/>
            <person name="Harayama S."/>
            <person name="Ohkuma M."/>
        </authorList>
    </citation>
    <scope>NUCLEOTIDE SEQUENCE [LARGE SCALE GENOMIC DNA]</scope>
    <source>
        <strain evidence="3 4">JCM 13498</strain>
    </source>
</reference>
<keyword evidence="4" id="KW-1185">Reference proteome</keyword>
<evidence type="ECO:0000259" key="1">
    <source>
        <dbReference type="Pfam" id="PF13173"/>
    </source>
</evidence>
<protein>
    <submittedName>
        <fullName evidence="3">ATPase</fullName>
    </submittedName>
</protein>
<organism evidence="3 4">
    <name type="scientific">Prolixibacter bellariivorans</name>
    <dbReference type="NCBI Taxonomy" id="314319"/>
    <lineage>
        <taxon>Bacteria</taxon>
        <taxon>Pseudomonadati</taxon>
        <taxon>Bacteroidota</taxon>
        <taxon>Bacteroidia</taxon>
        <taxon>Marinilabiliales</taxon>
        <taxon>Prolixibacteraceae</taxon>
        <taxon>Prolixibacter</taxon>
    </lineage>
</organism>
<dbReference type="Proteomes" id="UP000391834">
    <property type="component" value="Unassembled WGS sequence"/>
</dbReference>
<name>A0A5M4B0S7_9BACT</name>
<evidence type="ECO:0000259" key="2">
    <source>
        <dbReference type="Pfam" id="PF13635"/>
    </source>
</evidence>
<dbReference type="EMBL" id="BLAX01000001">
    <property type="protein sequence ID" value="GET33752.1"/>
    <property type="molecule type" value="Genomic_DNA"/>
</dbReference>
<dbReference type="OrthoDB" id="9778168at2"/>
<dbReference type="Pfam" id="PF13635">
    <property type="entry name" value="DUF4143"/>
    <property type="match status" value="1"/>
</dbReference>
<accession>A0A5M4B0S7</accession>
<dbReference type="Gene3D" id="3.40.50.300">
    <property type="entry name" value="P-loop containing nucleotide triphosphate hydrolases"/>
    <property type="match status" value="1"/>
</dbReference>
<dbReference type="PANTHER" id="PTHR43566:SF2">
    <property type="entry name" value="DUF4143 DOMAIN-CONTAINING PROTEIN"/>
    <property type="match status" value="1"/>
</dbReference>
<dbReference type="SUPFAM" id="SSF52980">
    <property type="entry name" value="Restriction endonuclease-like"/>
    <property type="match status" value="1"/>
</dbReference>
<feature type="domain" description="DUF4143" evidence="2">
    <location>
        <begin position="173"/>
        <end position="332"/>
    </location>
</feature>
<gene>
    <name evidence="3" type="ORF">PbJCM13498_26150</name>
</gene>
<dbReference type="AlphaFoldDB" id="A0A5M4B0S7"/>
<proteinExistence type="predicted"/>
<feature type="domain" description="AAA" evidence="1">
    <location>
        <begin position="17"/>
        <end position="133"/>
    </location>
</feature>
<dbReference type="PANTHER" id="PTHR43566">
    <property type="entry name" value="CONSERVED PROTEIN"/>
    <property type="match status" value="1"/>
</dbReference>
<dbReference type="InterPro" id="IPR025420">
    <property type="entry name" value="DUF4143"/>
</dbReference>